<dbReference type="InterPro" id="IPR036257">
    <property type="entry name" value="Cyt_c_oxidase_su2_TM_sf"/>
</dbReference>
<dbReference type="PANTHER" id="PTHR22888">
    <property type="entry name" value="CYTOCHROME C OXIDASE, SUBUNIT II"/>
    <property type="match status" value="1"/>
</dbReference>
<proteinExistence type="inferred from homology"/>
<comment type="subcellular location">
    <subcellularLocation>
        <location evidence="14">Cell membrane</location>
        <topology evidence="14">Multi-pass membrane protein</topology>
    </subcellularLocation>
    <subcellularLocation>
        <location evidence="1">Membrane</location>
        <topology evidence="1">Multi-pass membrane protein</topology>
    </subcellularLocation>
</comment>
<keyword evidence="17" id="KW-0732">Signal</keyword>
<keyword evidence="10 15" id="KW-0186">Copper</keyword>
<accession>A0ABY0KDN5</accession>
<name>A0ABY0KDN5_9HYPH</name>
<evidence type="ECO:0000259" key="18">
    <source>
        <dbReference type="PROSITE" id="PS50857"/>
    </source>
</evidence>
<feature type="signal peptide" evidence="17">
    <location>
        <begin position="1"/>
        <end position="39"/>
    </location>
</feature>
<evidence type="ECO:0000256" key="3">
    <source>
        <dbReference type="ARBA" id="ARBA00022448"/>
    </source>
</evidence>
<keyword evidence="8 14" id="KW-0249">Electron transport</keyword>
<keyword evidence="6 15" id="KW-0479">Metal-binding</keyword>
<evidence type="ECO:0000256" key="2">
    <source>
        <dbReference type="ARBA" id="ARBA00007866"/>
    </source>
</evidence>
<dbReference type="SUPFAM" id="SSF49503">
    <property type="entry name" value="Cupredoxins"/>
    <property type="match status" value="1"/>
</dbReference>
<dbReference type="Gene3D" id="2.60.40.420">
    <property type="entry name" value="Cupredoxins - blue copper proteins"/>
    <property type="match status" value="1"/>
</dbReference>
<dbReference type="NCBIfam" id="TIGR02866">
    <property type="entry name" value="CoxB"/>
    <property type="match status" value="1"/>
</dbReference>
<dbReference type="InterPro" id="IPR045187">
    <property type="entry name" value="CcO_II"/>
</dbReference>
<evidence type="ECO:0000256" key="4">
    <source>
        <dbReference type="ARBA" id="ARBA00022660"/>
    </source>
</evidence>
<evidence type="ECO:0000256" key="11">
    <source>
        <dbReference type="ARBA" id="ARBA00023136"/>
    </source>
</evidence>
<evidence type="ECO:0000313" key="20">
    <source>
        <dbReference type="EMBL" id="SCC82606.1"/>
    </source>
</evidence>
<reference evidence="20 21" key="1">
    <citation type="submission" date="2016-08" db="EMBL/GenBank/DDBJ databases">
        <authorList>
            <person name="Varghese N."/>
            <person name="Submissions Spin"/>
        </authorList>
    </citation>
    <scope>NUCLEOTIDE SEQUENCE [LARGE SCALE GENOMIC DNA]</scope>
    <source>
        <strain evidence="20 21">HL-109</strain>
    </source>
</reference>
<dbReference type="SUPFAM" id="SSF81464">
    <property type="entry name" value="Cytochrome c oxidase subunit II-like, transmembrane region"/>
    <property type="match status" value="1"/>
</dbReference>
<dbReference type="InterPro" id="IPR001505">
    <property type="entry name" value="Copper_CuA"/>
</dbReference>
<keyword evidence="9 16" id="KW-1133">Transmembrane helix</keyword>
<dbReference type="PROSITE" id="PS50999">
    <property type="entry name" value="COX2_TM"/>
    <property type="match status" value="1"/>
</dbReference>
<evidence type="ECO:0000256" key="15">
    <source>
        <dbReference type="RuleBase" id="RU004024"/>
    </source>
</evidence>
<gene>
    <name evidence="20" type="ORF">GA0071312_3612</name>
</gene>
<dbReference type="InterPro" id="IPR002429">
    <property type="entry name" value="CcO_II-like_C"/>
</dbReference>
<evidence type="ECO:0000256" key="16">
    <source>
        <dbReference type="SAM" id="Phobius"/>
    </source>
</evidence>
<evidence type="ECO:0000256" key="7">
    <source>
        <dbReference type="ARBA" id="ARBA00022967"/>
    </source>
</evidence>
<dbReference type="EC" id="7.1.1.9" evidence="15"/>
<dbReference type="Pfam" id="PF02790">
    <property type="entry name" value="COX2_TM"/>
    <property type="match status" value="1"/>
</dbReference>
<organism evidence="20 21">
    <name type="scientific">Saliniramus fredricksonii</name>
    <dbReference type="NCBI Taxonomy" id="1653334"/>
    <lineage>
        <taxon>Bacteria</taxon>
        <taxon>Pseudomonadati</taxon>
        <taxon>Pseudomonadota</taxon>
        <taxon>Alphaproteobacteria</taxon>
        <taxon>Hyphomicrobiales</taxon>
        <taxon>Salinarimonadaceae</taxon>
        <taxon>Saliniramus</taxon>
    </lineage>
</organism>
<protein>
    <recommendedName>
        <fullName evidence="15">Cytochrome c oxidase subunit 2</fullName>
        <ecNumber evidence="15">7.1.1.9</ecNumber>
    </recommendedName>
</protein>
<dbReference type="PROSITE" id="PS00078">
    <property type="entry name" value="COX2"/>
    <property type="match status" value="1"/>
</dbReference>
<evidence type="ECO:0000256" key="14">
    <source>
        <dbReference type="RuleBase" id="RU000456"/>
    </source>
</evidence>
<evidence type="ECO:0000259" key="19">
    <source>
        <dbReference type="PROSITE" id="PS50999"/>
    </source>
</evidence>
<comment type="catalytic activity">
    <reaction evidence="13 15">
        <text>4 Fe(II)-[cytochrome c] + O2 + 8 H(+)(in) = 4 Fe(III)-[cytochrome c] + 2 H2O + 4 H(+)(out)</text>
        <dbReference type="Rhea" id="RHEA:11436"/>
        <dbReference type="Rhea" id="RHEA-COMP:10350"/>
        <dbReference type="Rhea" id="RHEA-COMP:14399"/>
        <dbReference type="ChEBI" id="CHEBI:15377"/>
        <dbReference type="ChEBI" id="CHEBI:15378"/>
        <dbReference type="ChEBI" id="CHEBI:15379"/>
        <dbReference type="ChEBI" id="CHEBI:29033"/>
        <dbReference type="ChEBI" id="CHEBI:29034"/>
        <dbReference type="EC" id="7.1.1.9"/>
    </reaction>
</comment>
<feature type="chain" id="PRO_5045934873" description="Cytochrome c oxidase subunit 2" evidence="17">
    <location>
        <begin position="40"/>
        <end position="293"/>
    </location>
</feature>
<evidence type="ECO:0000256" key="8">
    <source>
        <dbReference type="ARBA" id="ARBA00022982"/>
    </source>
</evidence>
<dbReference type="Pfam" id="PF00116">
    <property type="entry name" value="COX2"/>
    <property type="match status" value="1"/>
</dbReference>
<comment type="cofactor">
    <cofactor evidence="15">
        <name>Cu cation</name>
        <dbReference type="ChEBI" id="CHEBI:23378"/>
    </cofactor>
    <text evidence="15">Binds a copper A center.</text>
</comment>
<comment type="caution">
    <text evidence="20">The sequence shown here is derived from an EMBL/GenBank/DDBJ whole genome shotgun (WGS) entry which is preliminary data.</text>
</comment>
<evidence type="ECO:0000256" key="13">
    <source>
        <dbReference type="ARBA" id="ARBA00047816"/>
    </source>
</evidence>
<dbReference type="PROSITE" id="PS50857">
    <property type="entry name" value="COX2_CUA"/>
    <property type="match status" value="1"/>
</dbReference>
<comment type="similarity">
    <text evidence="2 14">Belongs to the cytochrome c oxidase subunit 2 family.</text>
</comment>
<dbReference type="InterPro" id="IPR011759">
    <property type="entry name" value="Cyt_c_oxidase_su2_TM_dom"/>
</dbReference>
<keyword evidence="11 16" id="KW-0472">Membrane</keyword>
<dbReference type="InterPro" id="IPR008972">
    <property type="entry name" value="Cupredoxin"/>
</dbReference>
<dbReference type="InterPro" id="IPR034210">
    <property type="entry name" value="CcO_II_C"/>
</dbReference>
<sequence length="293" mass="32190">MPMEQTGSRETRLRRAMPRLVTGAAAGMAALAAAVPAAAEVINQPQPWQMGMMPPQSDVAQSMVSFHNGLLWIITLITVFVGALLLICIFRFSEKKNPNPSRTSHNTMLEVAWTVIPILILVAIAVPSFRLLRDQLIIPEPDVVVKATGHSWYWEYEYPEDQGGFSFISAMLEREEAEASGQPYLLAVDNAMVVPVGANVAVQVTAQGVLHSFAMPSFGIKTDAVPGRLNETWFRAEREGIYYGQCSELCGSGHAFMPIAVRVVSDEAYAEWLDEARAMFASVDDERRVASSD</sequence>
<feature type="domain" description="Cytochrome oxidase subunit II copper A binding" evidence="18">
    <location>
        <begin position="140"/>
        <end position="275"/>
    </location>
</feature>
<evidence type="ECO:0000256" key="9">
    <source>
        <dbReference type="ARBA" id="ARBA00022989"/>
    </source>
</evidence>
<comment type="function">
    <text evidence="12 15">Subunits I and II form the functional core of the enzyme complex. Electrons originating in cytochrome c are transferred via heme a and Cu(A) to the binuclear center formed by heme a3 and Cu(B).</text>
</comment>
<keyword evidence="21" id="KW-1185">Reference proteome</keyword>
<dbReference type="CDD" id="cd13912">
    <property type="entry name" value="CcO_II_C"/>
    <property type="match status" value="1"/>
</dbReference>
<evidence type="ECO:0000256" key="12">
    <source>
        <dbReference type="ARBA" id="ARBA00024688"/>
    </source>
</evidence>
<keyword evidence="3 14" id="KW-0813">Transport</keyword>
<evidence type="ECO:0000256" key="10">
    <source>
        <dbReference type="ARBA" id="ARBA00023008"/>
    </source>
</evidence>
<evidence type="ECO:0000256" key="17">
    <source>
        <dbReference type="SAM" id="SignalP"/>
    </source>
</evidence>
<feature type="transmembrane region" description="Helical" evidence="16">
    <location>
        <begin position="111"/>
        <end position="132"/>
    </location>
</feature>
<dbReference type="EMBL" id="FMBM01000003">
    <property type="protein sequence ID" value="SCC82606.1"/>
    <property type="molecule type" value="Genomic_DNA"/>
</dbReference>
<keyword evidence="4 14" id="KW-0679">Respiratory chain</keyword>
<dbReference type="Proteomes" id="UP000182800">
    <property type="component" value="Unassembled WGS sequence"/>
</dbReference>
<dbReference type="PRINTS" id="PR01166">
    <property type="entry name" value="CYCOXIDASEII"/>
</dbReference>
<keyword evidence="7" id="KW-1278">Translocase</keyword>
<dbReference type="PANTHER" id="PTHR22888:SF9">
    <property type="entry name" value="CYTOCHROME C OXIDASE SUBUNIT 2"/>
    <property type="match status" value="1"/>
</dbReference>
<evidence type="ECO:0000256" key="6">
    <source>
        <dbReference type="ARBA" id="ARBA00022723"/>
    </source>
</evidence>
<feature type="transmembrane region" description="Helical" evidence="16">
    <location>
        <begin position="70"/>
        <end position="90"/>
    </location>
</feature>
<evidence type="ECO:0000313" key="21">
    <source>
        <dbReference type="Proteomes" id="UP000182800"/>
    </source>
</evidence>
<evidence type="ECO:0000256" key="5">
    <source>
        <dbReference type="ARBA" id="ARBA00022692"/>
    </source>
</evidence>
<dbReference type="Gene3D" id="1.10.287.90">
    <property type="match status" value="1"/>
</dbReference>
<evidence type="ECO:0000256" key="1">
    <source>
        <dbReference type="ARBA" id="ARBA00004141"/>
    </source>
</evidence>
<feature type="domain" description="Cytochrome oxidase subunit II transmembrane region profile" evidence="19">
    <location>
        <begin position="44"/>
        <end position="139"/>
    </location>
</feature>
<dbReference type="InterPro" id="IPR014222">
    <property type="entry name" value="Cyt_c_oxidase_su2"/>
</dbReference>
<keyword evidence="5 14" id="KW-0812">Transmembrane</keyword>